<sequence length="130" mass="15722">MTTEPELMNAVKVYRDNLKLEAKIERINNKIEKNHQLIIKHFFPYLLSTYKKWRPKLKEKAMCIDLEDQHCFEVTIKNIDGYMVRAQQGQKSVYHNFTLNPILEEYEVANFIIPKWSYDEIKHLFRLTIF</sequence>
<accession>A0A176RUP7</accession>
<dbReference type="AlphaFoldDB" id="A0A176RUP7"/>
<keyword evidence="2" id="KW-1185">Reference proteome</keyword>
<name>A0A176RUP7_9GAMM</name>
<evidence type="ECO:0000313" key="1">
    <source>
        <dbReference type="EMBL" id="OAD19470.1"/>
    </source>
</evidence>
<reference evidence="1 2" key="1">
    <citation type="submission" date="2016-05" db="EMBL/GenBank/DDBJ databases">
        <title>Single-cell genome of chain-forming Candidatus Thiomargarita nelsonii and comparison to other large sulfur-oxidizing bacteria.</title>
        <authorList>
            <person name="Winkel M."/>
            <person name="Salman V."/>
            <person name="Woyke T."/>
            <person name="Schulz-Vogt H."/>
            <person name="Richter M."/>
            <person name="Flood B."/>
            <person name="Bailey J."/>
            <person name="Amann R."/>
            <person name="Mussmann M."/>
        </authorList>
    </citation>
    <scope>NUCLEOTIDE SEQUENCE [LARGE SCALE GENOMIC DNA]</scope>
    <source>
        <strain evidence="1 2">THI036</strain>
    </source>
</reference>
<proteinExistence type="predicted"/>
<protein>
    <submittedName>
        <fullName evidence="1">Uncharacterized protein</fullName>
    </submittedName>
</protein>
<dbReference type="Proteomes" id="UP000076962">
    <property type="component" value="Unassembled WGS sequence"/>
</dbReference>
<organism evidence="1 2">
    <name type="scientific">Candidatus Thiomargarita nelsonii</name>
    <dbReference type="NCBI Taxonomy" id="1003181"/>
    <lineage>
        <taxon>Bacteria</taxon>
        <taxon>Pseudomonadati</taxon>
        <taxon>Pseudomonadota</taxon>
        <taxon>Gammaproteobacteria</taxon>
        <taxon>Thiotrichales</taxon>
        <taxon>Thiotrichaceae</taxon>
        <taxon>Thiomargarita</taxon>
    </lineage>
</organism>
<gene>
    <name evidence="1" type="ORF">THIOM_004890</name>
</gene>
<evidence type="ECO:0000313" key="2">
    <source>
        <dbReference type="Proteomes" id="UP000076962"/>
    </source>
</evidence>
<dbReference type="EMBL" id="LUTY01002790">
    <property type="protein sequence ID" value="OAD19470.1"/>
    <property type="molecule type" value="Genomic_DNA"/>
</dbReference>
<comment type="caution">
    <text evidence="1">The sequence shown here is derived from an EMBL/GenBank/DDBJ whole genome shotgun (WGS) entry which is preliminary data.</text>
</comment>